<dbReference type="GO" id="GO:0006620">
    <property type="term" value="P:post-translational protein targeting to endoplasmic reticulum membrane"/>
    <property type="evidence" value="ECO:0007669"/>
    <property type="project" value="TreeGrafter"/>
</dbReference>
<dbReference type="PANTHER" id="PTHR45831">
    <property type="entry name" value="LD24721P"/>
    <property type="match status" value="1"/>
</dbReference>
<accession>A0A4Y9YNK6</accession>
<keyword evidence="2" id="KW-0802">TPR repeat</keyword>
<dbReference type="GO" id="GO:0060090">
    <property type="term" value="F:molecular adaptor activity"/>
    <property type="evidence" value="ECO:0007669"/>
    <property type="project" value="TreeGrafter"/>
</dbReference>
<dbReference type="InterPro" id="IPR011990">
    <property type="entry name" value="TPR-like_helical_dom_sf"/>
</dbReference>
<comment type="caution">
    <text evidence="4">The sequence shown here is derived from an EMBL/GenBank/DDBJ whole genome shotgun (WGS) entry which is preliminary data.</text>
</comment>
<keyword evidence="5" id="KW-1185">Reference proteome</keyword>
<dbReference type="InterPro" id="IPR047150">
    <property type="entry name" value="SGT"/>
</dbReference>
<sequence>MSEAQAENTAPHAPTAAELKAEGNVLFVKKEFLAASYKFTAGLEEDPSSAILYANRAACYMGLKRCARWQPSRVQEMLDAYRWRADTPTRSRTLQRRVCFIVCGTLHCAVLILVPIGMWQATELDPKYAKAWSRLAAAHDALNAPYNSISAWKSAIAALPADDTKVRAQYTASLRAAEAAKRRMETKPAKVHVMPAALKQETPWIRAQKMKANGQLPIISSGWVIFAAYEEFKEGVETMNQLKKIQTPQGLMLHGKPDADTSVHPRPGSQALDALSNAILRDSRIFHITQPDFISKYNTQAQFEAQRFDAWIHGGPETILENAKQRLAAKGWDAARPALATSVRGFIMRGFLEDGLRKNHAAGVEFLGNALTIIESGRRIWPNVPKSERGAIFEWTFWAGVKSLFLEIFQHAYSSAPGLDSPYPLETLLEHADELIKDKGPGPTGEIDPGFLLSFTVYPRSNAFAMKGYYHNQMARRGHGGSTEAVVDHLKKAARFYLEAANCLPVDDENHAWFIWCALEAFWRHGAPLKITLPLMARIREAIPLFKLIWEHSSSAEGHKALQTALWFEEDMLKGLNEGKFTEDNPIVPEPFSRFEKGW</sequence>
<evidence type="ECO:0000256" key="1">
    <source>
        <dbReference type="ARBA" id="ARBA00022737"/>
    </source>
</evidence>
<dbReference type="SUPFAM" id="SSF48452">
    <property type="entry name" value="TPR-like"/>
    <property type="match status" value="1"/>
</dbReference>
<name>A0A4Y9YNK6_9AGAM</name>
<protein>
    <submittedName>
        <fullName evidence="4">Uncharacterized protein</fullName>
    </submittedName>
</protein>
<keyword evidence="3" id="KW-0812">Transmembrane</keyword>
<keyword evidence="3" id="KW-1133">Transmembrane helix</keyword>
<dbReference type="Gene3D" id="1.25.40.10">
    <property type="entry name" value="Tetratricopeptide repeat domain"/>
    <property type="match status" value="1"/>
</dbReference>
<evidence type="ECO:0000256" key="2">
    <source>
        <dbReference type="ARBA" id="ARBA00022803"/>
    </source>
</evidence>
<dbReference type="AlphaFoldDB" id="A0A4Y9YNK6"/>
<gene>
    <name evidence="4" type="ORF">EVG20_g6402</name>
</gene>
<dbReference type="GO" id="GO:0072380">
    <property type="term" value="C:TRC complex"/>
    <property type="evidence" value="ECO:0007669"/>
    <property type="project" value="TreeGrafter"/>
</dbReference>
<proteinExistence type="predicted"/>
<dbReference type="Proteomes" id="UP000298327">
    <property type="component" value="Unassembled WGS sequence"/>
</dbReference>
<dbReference type="STRING" id="205917.A0A4Y9YNK6"/>
<keyword evidence="1" id="KW-0677">Repeat</keyword>
<feature type="transmembrane region" description="Helical" evidence="3">
    <location>
        <begin position="98"/>
        <end position="119"/>
    </location>
</feature>
<dbReference type="OrthoDB" id="2423701at2759"/>
<evidence type="ECO:0000313" key="5">
    <source>
        <dbReference type="Proteomes" id="UP000298327"/>
    </source>
</evidence>
<organism evidence="4 5">
    <name type="scientific">Dentipellis fragilis</name>
    <dbReference type="NCBI Taxonomy" id="205917"/>
    <lineage>
        <taxon>Eukaryota</taxon>
        <taxon>Fungi</taxon>
        <taxon>Dikarya</taxon>
        <taxon>Basidiomycota</taxon>
        <taxon>Agaricomycotina</taxon>
        <taxon>Agaricomycetes</taxon>
        <taxon>Russulales</taxon>
        <taxon>Hericiaceae</taxon>
        <taxon>Dentipellis</taxon>
    </lineage>
</organism>
<evidence type="ECO:0000313" key="4">
    <source>
        <dbReference type="EMBL" id="TFY63237.1"/>
    </source>
</evidence>
<reference evidence="4 5" key="1">
    <citation type="submission" date="2019-02" db="EMBL/GenBank/DDBJ databases">
        <title>Genome sequencing of the rare red list fungi Dentipellis fragilis.</title>
        <authorList>
            <person name="Buettner E."/>
            <person name="Kellner H."/>
        </authorList>
    </citation>
    <scope>NUCLEOTIDE SEQUENCE [LARGE SCALE GENOMIC DNA]</scope>
    <source>
        <strain evidence="4 5">DSM 105465</strain>
    </source>
</reference>
<dbReference type="EMBL" id="SEOQ01000426">
    <property type="protein sequence ID" value="TFY63237.1"/>
    <property type="molecule type" value="Genomic_DNA"/>
</dbReference>
<keyword evidence="3" id="KW-0472">Membrane</keyword>
<dbReference type="GO" id="GO:0016020">
    <property type="term" value="C:membrane"/>
    <property type="evidence" value="ECO:0007669"/>
    <property type="project" value="TreeGrafter"/>
</dbReference>
<dbReference type="PANTHER" id="PTHR45831:SF5">
    <property type="entry name" value="STI1 DOMAIN-CONTAINING PROTEIN"/>
    <property type="match status" value="1"/>
</dbReference>
<evidence type="ECO:0000256" key="3">
    <source>
        <dbReference type="SAM" id="Phobius"/>
    </source>
</evidence>